<keyword evidence="1 4" id="KW-0812">Transmembrane</keyword>
<evidence type="ECO:0000313" key="6">
    <source>
        <dbReference type="EMBL" id="WXB18978.1"/>
    </source>
</evidence>
<evidence type="ECO:0000256" key="2">
    <source>
        <dbReference type="ARBA" id="ARBA00022989"/>
    </source>
</evidence>
<feature type="transmembrane region" description="Helical" evidence="4">
    <location>
        <begin position="214"/>
        <end position="235"/>
    </location>
</feature>
<dbReference type="PANTHER" id="PTHR23518">
    <property type="entry name" value="C-METHYLTRANSFERASE"/>
    <property type="match status" value="1"/>
</dbReference>
<keyword evidence="7" id="KW-1185">Reference proteome</keyword>
<feature type="transmembrane region" description="Helical" evidence="4">
    <location>
        <begin position="371"/>
        <end position="391"/>
    </location>
</feature>
<name>A0ABZ2M8Y5_9BACT</name>
<dbReference type="Pfam" id="PF07690">
    <property type="entry name" value="MFS_1"/>
    <property type="match status" value="1"/>
</dbReference>
<dbReference type="PROSITE" id="PS50850">
    <property type="entry name" value="MFS"/>
    <property type="match status" value="1"/>
</dbReference>
<dbReference type="RefSeq" id="WP_394828603.1">
    <property type="nucleotide sequence ID" value="NZ_CP089984.1"/>
</dbReference>
<dbReference type="InterPro" id="IPR036259">
    <property type="entry name" value="MFS_trans_sf"/>
</dbReference>
<dbReference type="InterPro" id="IPR011701">
    <property type="entry name" value="MFS"/>
</dbReference>
<reference evidence="6 7" key="1">
    <citation type="submission" date="2021-12" db="EMBL/GenBank/DDBJ databases">
        <title>Discovery of the Pendulisporaceae a myxobacterial family with distinct sporulation behavior and unique specialized metabolism.</title>
        <authorList>
            <person name="Garcia R."/>
            <person name="Popoff A."/>
            <person name="Bader C.D."/>
            <person name="Loehr J."/>
            <person name="Walesch S."/>
            <person name="Walt C."/>
            <person name="Boldt J."/>
            <person name="Bunk B."/>
            <person name="Haeckl F.J.F.P.J."/>
            <person name="Gunesch A.P."/>
            <person name="Birkelbach J."/>
            <person name="Nuebel U."/>
            <person name="Pietschmann T."/>
            <person name="Bach T."/>
            <person name="Mueller R."/>
        </authorList>
    </citation>
    <scope>NUCLEOTIDE SEQUENCE [LARGE SCALE GENOMIC DNA]</scope>
    <source>
        <strain evidence="6 7">MSr11954</strain>
    </source>
</reference>
<dbReference type="EMBL" id="CP089984">
    <property type="protein sequence ID" value="WXB18978.1"/>
    <property type="molecule type" value="Genomic_DNA"/>
</dbReference>
<feature type="transmembrane region" description="Helical" evidence="4">
    <location>
        <begin position="281"/>
        <end position="298"/>
    </location>
</feature>
<dbReference type="PANTHER" id="PTHR23518:SF2">
    <property type="entry name" value="MAJOR FACILITATOR SUPERFAMILY TRANSPORTER"/>
    <property type="match status" value="1"/>
</dbReference>
<dbReference type="CDD" id="cd17370">
    <property type="entry name" value="MFS_MJ1317_like"/>
    <property type="match status" value="1"/>
</dbReference>
<dbReference type="Gene3D" id="1.20.1250.20">
    <property type="entry name" value="MFS general substrate transporter like domains"/>
    <property type="match status" value="1"/>
</dbReference>
<sequence length="393" mass="40904">MAAPRVPWIDRAVVAIGLASLFSDVGHEMATAAMPALLASFGASSAVLGWIEGLSDAVSSFAKLVSGLYSDRLARRKPLAVVGYFLTAAGMASFAFATQSWHVLVGRVAGWLGRGARSPVRNVLLTEATTPETYGRAFGFERSMDSAGAIVGPLVALLLVATAGVRATFLLTVVPGLIAALLIVFLVKEKPHAPRPKASLLGGFSRLPPRFRRFLLGVGLAGLGDFSNTLLILWATQAWTPRFGLERAATLAVGFYVGYNVVYTLSCSVCGMLADRFDKRYVLAGGYALAVFPAAALLVPGDSFVKFAIVFGASGAYMGAWETVESSTAASYLPAEVRGTGFGILATVNGLGDLLSSVLVGSLWAVSPTSAMLYVIVMSLGGAAVLALTPAEA</sequence>
<keyword evidence="2 4" id="KW-1133">Transmembrane helix</keyword>
<feature type="transmembrane region" description="Helical" evidence="4">
    <location>
        <begin position="79"/>
        <end position="97"/>
    </location>
</feature>
<feature type="transmembrane region" description="Helical" evidence="4">
    <location>
        <begin position="255"/>
        <end position="274"/>
    </location>
</feature>
<feature type="transmembrane region" description="Helical" evidence="4">
    <location>
        <begin position="342"/>
        <end position="365"/>
    </location>
</feature>
<organism evidence="6 7">
    <name type="scientific">Pendulispora albinea</name>
    <dbReference type="NCBI Taxonomy" id="2741071"/>
    <lineage>
        <taxon>Bacteria</taxon>
        <taxon>Pseudomonadati</taxon>
        <taxon>Myxococcota</taxon>
        <taxon>Myxococcia</taxon>
        <taxon>Myxococcales</taxon>
        <taxon>Sorangiineae</taxon>
        <taxon>Pendulisporaceae</taxon>
        <taxon>Pendulispora</taxon>
    </lineage>
</organism>
<keyword evidence="3 4" id="KW-0472">Membrane</keyword>
<protein>
    <submittedName>
        <fullName evidence="6">MFS transporter</fullName>
    </submittedName>
</protein>
<evidence type="ECO:0000313" key="7">
    <source>
        <dbReference type="Proteomes" id="UP001370348"/>
    </source>
</evidence>
<evidence type="ECO:0000256" key="3">
    <source>
        <dbReference type="ARBA" id="ARBA00023136"/>
    </source>
</evidence>
<dbReference type="Proteomes" id="UP001370348">
    <property type="component" value="Chromosome"/>
</dbReference>
<dbReference type="InterPro" id="IPR020846">
    <property type="entry name" value="MFS_dom"/>
</dbReference>
<evidence type="ECO:0000256" key="4">
    <source>
        <dbReference type="SAM" id="Phobius"/>
    </source>
</evidence>
<evidence type="ECO:0000259" key="5">
    <source>
        <dbReference type="PROSITE" id="PS50850"/>
    </source>
</evidence>
<feature type="transmembrane region" description="Helical" evidence="4">
    <location>
        <begin position="169"/>
        <end position="187"/>
    </location>
</feature>
<proteinExistence type="predicted"/>
<dbReference type="SUPFAM" id="SSF103473">
    <property type="entry name" value="MFS general substrate transporter"/>
    <property type="match status" value="1"/>
</dbReference>
<accession>A0ABZ2M8Y5</accession>
<evidence type="ECO:0000256" key="1">
    <source>
        <dbReference type="ARBA" id="ARBA00022692"/>
    </source>
</evidence>
<feature type="domain" description="Major facilitator superfamily (MFS) profile" evidence="5">
    <location>
        <begin position="12"/>
        <end position="393"/>
    </location>
</feature>
<gene>
    <name evidence="6" type="ORF">LZC94_17285</name>
</gene>